<dbReference type="HAMAP" id="MF_00063">
    <property type="entry name" value="CysH"/>
    <property type="match status" value="1"/>
</dbReference>
<comment type="similarity">
    <text evidence="1">Belongs to the PAPS reductase family. CysH subfamily.</text>
</comment>
<dbReference type="InterPro" id="IPR014729">
    <property type="entry name" value="Rossmann-like_a/b/a_fold"/>
</dbReference>
<feature type="region of interest" description="Disordered" evidence="4">
    <location>
        <begin position="218"/>
        <end position="282"/>
    </location>
</feature>
<comment type="pathway">
    <text evidence="3">Sulfur metabolism; hydrogen sulfide biosynthesis; sulfite from sulfate.</text>
</comment>
<evidence type="ECO:0000259" key="5">
    <source>
        <dbReference type="Pfam" id="PF01507"/>
    </source>
</evidence>
<feature type="domain" description="Phosphoadenosine phosphosulphate reductase" evidence="5">
    <location>
        <begin position="36"/>
        <end position="210"/>
    </location>
</feature>
<dbReference type="GO" id="GO:0043866">
    <property type="term" value="F:adenylyl-sulfate reductase (thioredoxin) activity"/>
    <property type="evidence" value="ECO:0007669"/>
    <property type="project" value="UniProtKB-EC"/>
</dbReference>
<dbReference type="InterPro" id="IPR004511">
    <property type="entry name" value="PAPS/APS_Rdtase"/>
</dbReference>
<name>A0A3B0R2U0_9ZZZZ</name>
<dbReference type="NCBIfam" id="TIGR00434">
    <property type="entry name" value="cysH"/>
    <property type="match status" value="1"/>
</dbReference>
<dbReference type="Pfam" id="PF01507">
    <property type="entry name" value="PAPS_reduct"/>
    <property type="match status" value="1"/>
</dbReference>
<evidence type="ECO:0000256" key="3">
    <source>
        <dbReference type="ARBA" id="ARBA00024327"/>
    </source>
</evidence>
<proteinExistence type="inferred from homology"/>
<dbReference type="GO" id="GO:0004604">
    <property type="term" value="F:phosphoadenylyl-sulfate reductase (thioredoxin) activity"/>
    <property type="evidence" value="ECO:0007669"/>
    <property type="project" value="InterPro"/>
</dbReference>
<evidence type="ECO:0000313" key="6">
    <source>
        <dbReference type="EMBL" id="VAV83446.1"/>
    </source>
</evidence>
<evidence type="ECO:0000256" key="2">
    <source>
        <dbReference type="ARBA" id="ARBA00023002"/>
    </source>
</evidence>
<dbReference type="GO" id="GO:0019379">
    <property type="term" value="P:sulfate assimilation, phosphoadenylyl sulfate reduction by phosphoadenylyl-sulfate reductase (thioredoxin)"/>
    <property type="evidence" value="ECO:0007669"/>
    <property type="project" value="InterPro"/>
</dbReference>
<dbReference type="CDD" id="cd23945">
    <property type="entry name" value="PAPS_reductase"/>
    <property type="match status" value="1"/>
</dbReference>
<keyword evidence="2 6" id="KW-0560">Oxidoreductase</keyword>
<sequence length="282" mass="30882">MKVAELNNALIEELEQMPAEALIRWAFENFGERAAIGTSFQLSGSVIIELAGRVADNFRVFTIDTGRLHPETLDMVGKVEQRYGVEVERFTPDAARVRDMVERFGEYLFFTDKTKQEYCCKVRKVEPNQRALATMDVWITGLRRDQSGYRKDVKKAEIVSEDGRDILKLAPLAHWDIDKINSFIKDNDLPVNELFKKGYDSIGCVICSTPLVAGEAPRSGRWRWQTGGDDKKECGIHIPGNSSTLSPPPSKGSASGSGFDDGSGCGSGSASGAGFDDGSGCG</sequence>
<gene>
    <name evidence="6" type="ORF">MNBD_DELTA01-2042</name>
</gene>
<dbReference type="GO" id="GO:0005737">
    <property type="term" value="C:cytoplasm"/>
    <property type="evidence" value="ECO:0007669"/>
    <property type="project" value="TreeGrafter"/>
</dbReference>
<dbReference type="Gene3D" id="3.40.50.620">
    <property type="entry name" value="HUPs"/>
    <property type="match status" value="1"/>
</dbReference>
<accession>A0A3B0R2U0</accession>
<evidence type="ECO:0000256" key="4">
    <source>
        <dbReference type="SAM" id="MobiDB-lite"/>
    </source>
</evidence>
<dbReference type="SUPFAM" id="SSF52402">
    <property type="entry name" value="Adenine nucleotide alpha hydrolases-like"/>
    <property type="match status" value="1"/>
</dbReference>
<dbReference type="PANTHER" id="PTHR46509:SF1">
    <property type="entry name" value="PHOSPHOADENOSINE PHOSPHOSULFATE REDUCTASE"/>
    <property type="match status" value="1"/>
</dbReference>
<evidence type="ECO:0000256" key="1">
    <source>
        <dbReference type="ARBA" id="ARBA00009732"/>
    </source>
</evidence>
<dbReference type="PANTHER" id="PTHR46509">
    <property type="entry name" value="PHOSPHOADENOSINE PHOSPHOSULFATE REDUCTASE"/>
    <property type="match status" value="1"/>
</dbReference>
<dbReference type="EC" id="1.8.4.10" evidence="6"/>
<dbReference type="PIRSF" id="PIRSF000857">
    <property type="entry name" value="PAPS_reductase"/>
    <property type="match status" value="1"/>
</dbReference>
<reference evidence="6" key="1">
    <citation type="submission" date="2018-06" db="EMBL/GenBank/DDBJ databases">
        <authorList>
            <person name="Zhirakovskaya E."/>
        </authorList>
    </citation>
    <scope>NUCLEOTIDE SEQUENCE</scope>
</reference>
<dbReference type="NCBIfam" id="NF002537">
    <property type="entry name" value="PRK02090.1"/>
    <property type="match status" value="1"/>
</dbReference>
<feature type="compositionally biased region" description="Gly residues" evidence="4">
    <location>
        <begin position="259"/>
        <end position="282"/>
    </location>
</feature>
<protein>
    <submittedName>
        <fullName evidence="6">Adenylyl-sulfate reductase [thioredoxin]</fullName>
        <ecNumber evidence="6">1.8.4.10</ecNumber>
    </submittedName>
</protein>
<dbReference type="InterPro" id="IPR002500">
    <property type="entry name" value="PAPS_reduct_dom"/>
</dbReference>
<organism evidence="6">
    <name type="scientific">hydrothermal vent metagenome</name>
    <dbReference type="NCBI Taxonomy" id="652676"/>
    <lineage>
        <taxon>unclassified sequences</taxon>
        <taxon>metagenomes</taxon>
        <taxon>ecological metagenomes</taxon>
    </lineage>
</organism>
<dbReference type="EMBL" id="UOEA01000041">
    <property type="protein sequence ID" value="VAV83446.1"/>
    <property type="molecule type" value="Genomic_DNA"/>
</dbReference>
<dbReference type="AlphaFoldDB" id="A0A3B0R2U0"/>